<dbReference type="EMBL" id="CP035503">
    <property type="protein sequence ID" value="QDL36466.1"/>
    <property type="molecule type" value="Genomic_DNA"/>
</dbReference>
<accession>A0A515D7U0</accession>
<evidence type="ECO:0000313" key="1">
    <source>
        <dbReference type="EMBL" id="QDL36466.1"/>
    </source>
</evidence>
<dbReference type="AlphaFoldDB" id="A0A515D7U0"/>
<dbReference type="OrthoDB" id="8909281at2"/>
<sequence>MNANHDHPSTVQALKERYPYMFAGTNIGFALYRGWFEMFARLCADIDAALCENKRNFHWVQIKEKFGSYRLYYSMERDPDDVSISYEVVPGPGHVGLRPKAKPARANAPASPAQVIRELVNRAEDATTSMCMACGQPAKAHSYNGYYLTLCKEHSPNRRLSLSNPVWKKVWQATKMPDDQEGSS</sequence>
<protein>
    <submittedName>
        <fullName evidence="1">Uncharacterized protein</fullName>
    </submittedName>
</protein>
<keyword evidence="2" id="KW-1185">Reference proteome</keyword>
<name>A0A515D7U0_9BURK</name>
<dbReference type="RefSeq" id="WP_142817640.1">
    <property type="nucleotide sequence ID" value="NZ_CP035503.1"/>
</dbReference>
<gene>
    <name evidence="1" type="ORF">EUB48_03515</name>
</gene>
<reference evidence="1 2" key="1">
    <citation type="submission" date="2019-01" db="EMBL/GenBank/DDBJ databases">
        <title>Genomic insights into a novel species Rhodoferax sp.</title>
        <authorList>
            <person name="Jin L."/>
        </authorList>
    </citation>
    <scope>NUCLEOTIDE SEQUENCE [LARGE SCALE GENOMIC DNA]</scope>
    <source>
        <strain evidence="1 2">CHu59-6-5</strain>
    </source>
</reference>
<dbReference type="KEGG" id="rhf:EUB48_03515"/>
<evidence type="ECO:0000313" key="2">
    <source>
        <dbReference type="Proteomes" id="UP000316798"/>
    </source>
</evidence>
<proteinExistence type="predicted"/>
<organism evidence="1 2">
    <name type="scientific">Rhodoferax sediminis</name>
    <dbReference type="NCBI Taxonomy" id="2509614"/>
    <lineage>
        <taxon>Bacteria</taxon>
        <taxon>Pseudomonadati</taxon>
        <taxon>Pseudomonadota</taxon>
        <taxon>Betaproteobacteria</taxon>
        <taxon>Burkholderiales</taxon>
        <taxon>Comamonadaceae</taxon>
        <taxon>Rhodoferax</taxon>
    </lineage>
</organism>
<dbReference type="Proteomes" id="UP000316798">
    <property type="component" value="Chromosome"/>
</dbReference>